<gene>
    <name evidence="3" type="ORF">QE109_01800</name>
</gene>
<reference evidence="3 4" key="1">
    <citation type="submission" date="2023-04" db="EMBL/GenBank/DDBJ databases">
        <title>Fusibacter bizertensis strain WBS, isolated from littoral bottom sediments of the Arctic seas - biochemical and genomic analysis.</title>
        <authorList>
            <person name="Brioukhanov A.L."/>
        </authorList>
    </citation>
    <scope>NUCLEOTIDE SEQUENCE [LARGE SCALE GENOMIC DNA]</scope>
    <source>
        <strain evidence="3 4">WBS</strain>
    </source>
</reference>
<evidence type="ECO:0000313" key="4">
    <source>
        <dbReference type="Proteomes" id="UP001158045"/>
    </source>
</evidence>
<dbReference type="Proteomes" id="UP001158045">
    <property type="component" value="Unassembled WGS sequence"/>
</dbReference>
<dbReference type="EMBL" id="JARYZI010000001">
    <property type="protein sequence ID" value="MDH8676858.1"/>
    <property type="molecule type" value="Genomic_DNA"/>
</dbReference>
<feature type="transmembrane region" description="Helical" evidence="2">
    <location>
        <begin position="7"/>
        <end position="28"/>
    </location>
</feature>
<keyword evidence="2" id="KW-0812">Transmembrane</keyword>
<comment type="caution">
    <text evidence="3">The sequence shown here is derived from an EMBL/GenBank/DDBJ whole genome shotgun (WGS) entry which is preliminary data.</text>
</comment>
<name>A0ABT6N8X4_9FIRM</name>
<dbReference type="RefSeq" id="WP_281092658.1">
    <property type="nucleotide sequence ID" value="NZ_JARYZI010000001.1"/>
</dbReference>
<keyword evidence="2" id="KW-0472">Membrane</keyword>
<protein>
    <recommendedName>
        <fullName evidence="5">Chemotaxis methyl-accepting receptor HlyB-like 4HB MCP domain-containing protein</fullName>
    </recommendedName>
</protein>
<feature type="coiled-coil region" evidence="1">
    <location>
        <begin position="74"/>
        <end position="128"/>
    </location>
</feature>
<evidence type="ECO:0000313" key="3">
    <source>
        <dbReference type="EMBL" id="MDH8676858.1"/>
    </source>
</evidence>
<evidence type="ECO:0008006" key="5">
    <source>
        <dbReference type="Google" id="ProtNLM"/>
    </source>
</evidence>
<sequence length="193" mass="22652">MNKKKVAIITIIIAIFSFFTIIIIANQWDSNHFSEANQNIKSNEKVEILPINEYYNKAYIISMNVYLRMNQLPLIEDTEDLVKMKKEIESFEKNLNEIDSNEDISEAKNKLENLIELAYEAIDLTESRIYKENFDSATYWSKLDDALDQYISFSKLFDTKRMVFTQDTLTQIDEIMTYILGNYPNQEQNNPGL</sequence>
<accession>A0ABT6N8X4</accession>
<evidence type="ECO:0000256" key="2">
    <source>
        <dbReference type="SAM" id="Phobius"/>
    </source>
</evidence>
<keyword evidence="2" id="KW-1133">Transmembrane helix</keyword>
<evidence type="ECO:0000256" key="1">
    <source>
        <dbReference type="SAM" id="Coils"/>
    </source>
</evidence>
<organism evidence="3 4">
    <name type="scientific">Fusibacter bizertensis</name>
    <dbReference type="NCBI Taxonomy" id="1488331"/>
    <lineage>
        <taxon>Bacteria</taxon>
        <taxon>Bacillati</taxon>
        <taxon>Bacillota</taxon>
        <taxon>Clostridia</taxon>
        <taxon>Eubacteriales</taxon>
        <taxon>Eubacteriales Family XII. Incertae Sedis</taxon>
        <taxon>Fusibacter</taxon>
    </lineage>
</organism>
<proteinExistence type="predicted"/>
<keyword evidence="1" id="KW-0175">Coiled coil</keyword>
<keyword evidence="4" id="KW-1185">Reference proteome</keyword>